<dbReference type="EMBL" id="QEQK01000006">
    <property type="protein sequence ID" value="PWN56186.1"/>
    <property type="molecule type" value="Genomic_DNA"/>
</dbReference>
<comment type="caution">
    <text evidence="2">The sequence shown here is derived from an EMBL/GenBank/DDBJ whole genome shotgun (WGS) entry which is preliminary data.</text>
</comment>
<name>A0A363UL82_9GAMM</name>
<proteinExistence type="predicted"/>
<accession>A0A363UL82</accession>
<evidence type="ECO:0000313" key="2">
    <source>
        <dbReference type="EMBL" id="PWN56186.1"/>
    </source>
</evidence>
<keyword evidence="1" id="KW-0175">Coiled coil</keyword>
<dbReference type="RefSeq" id="WP_109719957.1">
    <property type="nucleotide sequence ID" value="NZ_QEQK01000006.1"/>
</dbReference>
<sequence>MNGRSSHPSAALTRFRRKLDAQAAMQLRAELTRLIEENESLRAELHAARADAEWARQQIDYLDELLDEQRPGAARAITPSGQFLRVLLPESHA</sequence>
<gene>
    <name evidence="2" type="ORF">DEH80_07890</name>
</gene>
<evidence type="ECO:0000256" key="1">
    <source>
        <dbReference type="SAM" id="Coils"/>
    </source>
</evidence>
<dbReference type="AlphaFoldDB" id="A0A363UL82"/>
<feature type="coiled-coil region" evidence="1">
    <location>
        <begin position="24"/>
        <end position="58"/>
    </location>
</feature>
<protein>
    <submittedName>
        <fullName evidence="2">Uncharacterized protein</fullName>
    </submittedName>
</protein>
<dbReference type="Proteomes" id="UP000251800">
    <property type="component" value="Unassembled WGS sequence"/>
</dbReference>
<evidence type="ECO:0000313" key="3">
    <source>
        <dbReference type="Proteomes" id="UP000251800"/>
    </source>
</evidence>
<keyword evidence="3" id="KW-1185">Reference proteome</keyword>
<organism evidence="2 3">
    <name type="scientific">Abyssibacter profundi</name>
    <dbReference type="NCBI Taxonomy" id="2182787"/>
    <lineage>
        <taxon>Bacteria</taxon>
        <taxon>Pseudomonadati</taxon>
        <taxon>Pseudomonadota</taxon>
        <taxon>Gammaproteobacteria</taxon>
        <taxon>Chromatiales</taxon>
        <taxon>Oceanococcaceae</taxon>
        <taxon>Abyssibacter</taxon>
    </lineage>
</organism>
<reference evidence="2 3" key="1">
    <citation type="submission" date="2018-05" db="EMBL/GenBank/DDBJ databases">
        <title>Abyssibacter profundi OUC007T gen. nov., sp. nov, a marine bacterium isolated from seawater of the Mariana Trench.</title>
        <authorList>
            <person name="Zhou S."/>
        </authorList>
    </citation>
    <scope>NUCLEOTIDE SEQUENCE [LARGE SCALE GENOMIC DNA]</scope>
    <source>
        <strain evidence="2 3">OUC007</strain>
    </source>
</reference>